<feature type="transmembrane region" description="Helical" evidence="1">
    <location>
        <begin position="142"/>
        <end position="160"/>
    </location>
</feature>
<feature type="transmembrane region" description="Helical" evidence="1">
    <location>
        <begin position="41"/>
        <end position="58"/>
    </location>
</feature>
<gene>
    <name evidence="2" type="ORF">KTQ36_04905</name>
</gene>
<accession>A0ABS6V4Z3</accession>
<keyword evidence="1" id="KW-0812">Transmembrane</keyword>
<organism evidence="2 3">
    <name type="scientific">Sphingomicrobium clamense</name>
    <dbReference type="NCBI Taxonomy" id="2851013"/>
    <lineage>
        <taxon>Bacteria</taxon>
        <taxon>Pseudomonadati</taxon>
        <taxon>Pseudomonadota</taxon>
        <taxon>Alphaproteobacteria</taxon>
        <taxon>Sphingomonadales</taxon>
        <taxon>Sphingomonadaceae</taxon>
        <taxon>Sphingomicrobium</taxon>
    </lineage>
</organism>
<dbReference type="EMBL" id="JAHVAH010000001">
    <property type="protein sequence ID" value="MBW0144632.1"/>
    <property type="molecule type" value="Genomic_DNA"/>
</dbReference>
<feature type="transmembrane region" description="Helical" evidence="1">
    <location>
        <begin position="70"/>
        <end position="88"/>
    </location>
</feature>
<keyword evidence="1" id="KW-0472">Membrane</keyword>
<keyword evidence="3" id="KW-1185">Reference proteome</keyword>
<feature type="transmembrane region" description="Helical" evidence="1">
    <location>
        <begin position="166"/>
        <end position="185"/>
    </location>
</feature>
<evidence type="ECO:0000313" key="2">
    <source>
        <dbReference type="EMBL" id="MBW0144632.1"/>
    </source>
</evidence>
<sequence>MEGAIIFASLIVGVAVTDQLSSLHRLLRAREKVVWDALPLLYAGFVIISFIMIWWGIAGRSEGAITIGEFLLIFVPLVLMFLLAHATLPDKGDADEYNLKAFWKRQSRYLLGMFILVVALDFGFAMATTLERPADILTYISNRWVDMALLGFMVVVWWANRRWLDWVLVLMLCIVPLAWMGRSIGG</sequence>
<reference evidence="2 3" key="1">
    <citation type="submission" date="2021-07" db="EMBL/GenBank/DDBJ databases">
        <title>The draft genome sequence of Sphingomicrobium sp. B8.</title>
        <authorList>
            <person name="Mu L."/>
        </authorList>
    </citation>
    <scope>NUCLEOTIDE SEQUENCE [LARGE SCALE GENOMIC DNA]</scope>
    <source>
        <strain evidence="2 3">B8</strain>
    </source>
</reference>
<evidence type="ECO:0000313" key="3">
    <source>
        <dbReference type="Proteomes" id="UP000698028"/>
    </source>
</evidence>
<proteinExistence type="predicted"/>
<dbReference type="Proteomes" id="UP000698028">
    <property type="component" value="Unassembled WGS sequence"/>
</dbReference>
<keyword evidence="1" id="KW-1133">Transmembrane helix</keyword>
<name>A0ABS6V4Z3_9SPHN</name>
<protein>
    <submittedName>
        <fullName evidence="2">Uncharacterized protein</fullName>
    </submittedName>
</protein>
<evidence type="ECO:0000256" key="1">
    <source>
        <dbReference type="SAM" id="Phobius"/>
    </source>
</evidence>
<dbReference type="RefSeq" id="WP_218632603.1">
    <property type="nucleotide sequence ID" value="NZ_JAHVAH010000001.1"/>
</dbReference>
<feature type="transmembrane region" description="Helical" evidence="1">
    <location>
        <begin position="108"/>
        <end position="130"/>
    </location>
</feature>
<comment type="caution">
    <text evidence="2">The sequence shown here is derived from an EMBL/GenBank/DDBJ whole genome shotgun (WGS) entry which is preliminary data.</text>
</comment>